<dbReference type="PIRSF" id="PIRSF028200">
    <property type="entry name" value="UCP028200"/>
    <property type="match status" value="1"/>
</dbReference>
<organism evidence="2 3">
    <name type="scientific">Vibrio marisflavi CECT 7928</name>
    <dbReference type="NCBI Taxonomy" id="634439"/>
    <lineage>
        <taxon>Bacteria</taxon>
        <taxon>Pseudomonadati</taxon>
        <taxon>Pseudomonadota</taxon>
        <taxon>Gammaproteobacteria</taxon>
        <taxon>Vibrionales</taxon>
        <taxon>Vibrionaceae</taxon>
        <taxon>Vibrio</taxon>
    </lineage>
</organism>
<sequence length="277" mass="32731">MKKWIVIIICLVCAGCGTQLAYNNADWLAVRYIEGFVELTGDQQEMVKRRVRVFGQWHRENELGLYISQIDTLTMMTPQSFTENDLERLQSSIRERSRAMMQKAAPDVIVLTQSLSDEQVNEFLESVESKHKKRAKKLEKRSSEESRKIYSERITEATEQWLGAVTDQQKQIISNWSNDIVGTSTEWVKYQTRLRNEMKLLLENRHNQMYFITHFNQLLYFPENYLSKTLKTKREKNFKIANKYIVEIVQSINEAQMKHLRNELNDWRAIIVDLQNG</sequence>
<protein>
    <recommendedName>
        <fullName evidence="4">Lipoprotein</fullName>
    </recommendedName>
</protein>
<dbReference type="Pfam" id="PF19795">
    <property type="entry name" value="DUF6279"/>
    <property type="match status" value="1"/>
</dbReference>
<reference evidence="2" key="1">
    <citation type="submission" date="2021-11" db="EMBL/GenBank/DDBJ databases">
        <authorList>
            <person name="Rodrigo-Torres L."/>
            <person name="Arahal R. D."/>
            <person name="Lucena T."/>
        </authorList>
    </citation>
    <scope>NUCLEOTIDE SEQUENCE</scope>
    <source>
        <strain evidence="2">CECT 7928</strain>
    </source>
</reference>
<comment type="caution">
    <text evidence="2">The sequence shown here is derived from an EMBL/GenBank/DDBJ whole genome shotgun (WGS) entry which is preliminary data.</text>
</comment>
<accession>A0ABM8ZZD8</accession>
<dbReference type="EMBL" id="CAKLDM010000001">
    <property type="protein sequence ID" value="CAH0536411.1"/>
    <property type="molecule type" value="Genomic_DNA"/>
</dbReference>
<evidence type="ECO:0000313" key="3">
    <source>
        <dbReference type="Proteomes" id="UP000838748"/>
    </source>
</evidence>
<gene>
    <name evidence="2" type="ORF">VMF7928_00409</name>
</gene>
<dbReference type="InterPro" id="IPR016875">
    <property type="entry name" value="UCP028200"/>
</dbReference>
<keyword evidence="1" id="KW-0732">Signal</keyword>
<evidence type="ECO:0008006" key="4">
    <source>
        <dbReference type="Google" id="ProtNLM"/>
    </source>
</evidence>
<evidence type="ECO:0000256" key="1">
    <source>
        <dbReference type="SAM" id="SignalP"/>
    </source>
</evidence>
<name>A0ABM8ZZD8_9VIBR</name>
<dbReference type="Proteomes" id="UP000838748">
    <property type="component" value="Unassembled WGS sequence"/>
</dbReference>
<proteinExistence type="predicted"/>
<feature type="chain" id="PRO_5045979360" description="Lipoprotein" evidence="1">
    <location>
        <begin position="22"/>
        <end position="277"/>
    </location>
</feature>
<keyword evidence="3" id="KW-1185">Reference proteome</keyword>
<feature type="signal peptide" evidence="1">
    <location>
        <begin position="1"/>
        <end position="21"/>
    </location>
</feature>
<dbReference type="RefSeq" id="WP_237359818.1">
    <property type="nucleotide sequence ID" value="NZ_CAKLDM010000001.1"/>
</dbReference>
<evidence type="ECO:0000313" key="2">
    <source>
        <dbReference type="EMBL" id="CAH0536411.1"/>
    </source>
</evidence>